<evidence type="ECO:0000313" key="2">
    <source>
        <dbReference type="EMBL" id="PHY90592.1"/>
    </source>
</evidence>
<organism evidence="2 3">
    <name type="scientific">Campylobacter vulpis</name>
    <dbReference type="NCBI Taxonomy" id="1655500"/>
    <lineage>
        <taxon>Bacteria</taxon>
        <taxon>Pseudomonadati</taxon>
        <taxon>Campylobacterota</taxon>
        <taxon>Epsilonproteobacteria</taxon>
        <taxon>Campylobacterales</taxon>
        <taxon>Campylobacteraceae</taxon>
        <taxon>Campylobacter</taxon>
    </lineage>
</organism>
<dbReference type="Proteomes" id="UP000811399">
    <property type="component" value="Unassembled WGS sequence"/>
</dbReference>
<dbReference type="OrthoDB" id="9876547at2"/>
<reference evidence="3" key="1">
    <citation type="submission" date="2015-06" db="EMBL/GenBank/DDBJ databases">
        <authorList>
            <person name="Parisi A."/>
            <person name="Chiara M."/>
            <person name="Florio D."/>
            <person name="Miccolupo A."/>
            <person name="Manzari C."/>
            <person name="Mion D."/>
            <person name="Caruso M."/>
            <person name="D'erchia A.M."/>
            <person name="Zanoni R."/>
        </authorList>
    </citation>
    <scope>NUCLEOTIDE SEQUENCE [LARGE SCALE GENOMIC DNA]</scope>
    <source>
        <strain evidence="3">73/13</strain>
    </source>
</reference>
<evidence type="ECO:0000313" key="4">
    <source>
        <dbReference type="Proteomes" id="UP000811399"/>
    </source>
</evidence>
<reference evidence="1" key="3">
    <citation type="submission" date="2019-07" db="EMBL/GenBank/DDBJ databases">
        <authorList>
            <person name="Miller W.G."/>
        </authorList>
    </citation>
    <scope>NUCLEOTIDE SEQUENCE</scope>
    <source>
        <strain evidence="1">52/13</strain>
    </source>
</reference>
<comment type="caution">
    <text evidence="2">The sequence shown here is derived from an EMBL/GenBank/DDBJ whole genome shotgun (WGS) entry which is preliminary data.</text>
</comment>
<dbReference type="EMBL" id="LDWY01000058">
    <property type="protein sequence ID" value="PHY90592.1"/>
    <property type="molecule type" value="Genomic_DNA"/>
</dbReference>
<dbReference type="AlphaFoldDB" id="A0A2G4R1Z4"/>
<dbReference type="EMBL" id="VJYU01000003">
    <property type="protein sequence ID" value="MBS4240384.1"/>
    <property type="molecule type" value="Genomic_DNA"/>
</dbReference>
<name>A0A2G4R1Z4_9BACT</name>
<reference evidence="2" key="2">
    <citation type="submission" date="2015-06" db="EMBL/GenBank/DDBJ databases">
        <authorList>
            <person name="Hoefler B.C."/>
            <person name="Straight P.D."/>
        </authorList>
    </citation>
    <scope>NUCLEOTIDE SEQUENCE [LARGE SCALE GENOMIC DNA]</scope>
    <source>
        <strain evidence="2">73/13</strain>
    </source>
</reference>
<proteinExistence type="predicted"/>
<dbReference type="Proteomes" id="UP000237472">
    <property type="component" value="Unassembled WGS sequence"/>
</dbReference>
<sequence length="77" mass="9535">MYYPVDFYTDMFYIHKVMSYIWVGENFSLKIPENEQSVIGSQVKSRFFFITKLVRPFWKLYWHLRFYAFCLVKLLKS</sequence>
<evidence type="ECO:0000313" key="1">
    <source>
        <dbReference type="EMBL" id="MBS4240384.1"/>
    </source>
</evidence>
<keyword evidence="4" id="KW-1185">Reference proteome</keyword>
<gene>
    <name evidence="2" type="ORF">AA994_04815</name>
    <name evidence="1" type="ORF">CVU5213_01325</name>
</gene>
<accession>A0A2G4R1Z4</accession>
<protein>
    <submittedName>
        <fullName evidence="2">Uncharacterized protein</fullName>
    </submittedName>
</protein>
<reference evidence="1 4" key="4">
    <citation type="journal article" date="2021" name="Syst. Appl. Microbiol.">
        <title>nCampylobacter vulpis sp. nov. isolated from wild red foxes.</title>
        <authorList>
            <person name="Parisi A."/>
            <person name="Chiara M."/>
            <person name="Caffara M."/>
            <person name="Mion D."/>
            <person name="Miller W.G."/>
            <person name="Caruso M."/>
            <person name="Manzari C."/>
            <person name="Florio D."/>
            <person name="Capozzi L."/>
            <person name="D'Erchia A.M."/>
            <person name="Manzulli V."/>
            <person name="Zanoni R.G."/>
        </authorList>
    </citation>
    <scope>NUCLEOTIDE SEQUENCE [LARGE SCALE GENOMIC DNA]</scope>
    <source>
        <strain evidence="1 4">52/13</strain>
    </source>
</reference>
<evidence type="ECO:0000313" key="3">
    <source>
        <dbReference type="Proteomes" id="UP000237472"/>
    </source>
</evidence>